<dbReference type="AlphaFoldDB" id="A0A6G6GIT2"/>
<sequence>MKTLLTSILFLIIATTTLSQEEATSRLMVADSSWGIEKFKVPTGFAQEMTYHGFEEAFFPKGWGTVDSPEFWSYIFTWSVAADAPITTTDFENNLALYFDGLLNISQKDTTVTKLPSTVLLVNTDNGKTSSNFVGKLRIFDRFRTNKMITLNVLVEQQYCEKEKRSISVFRFSPKALEHEVWTKLKSVTLREEVCQIN</sequence>
<proteinExistence type="predicted"/>
<reference evidence="2 3" key="1">
    <citation type="submission" date="2020-02" db="EMBL/GenBank/DDBJ databases">
        <title>Complete genome sequence of Flavobacteriaceae bacterium.</title>
        <authorList>
            <person name="Kim S.-J."/>
            <person name="Kim Y.-S."/>
            <person name="Kim K.-H."/>
        </authorList>
    </citation>
    <scope>NUCLEOTIDE SEQUENCE [LARGE SCALE GENOMIC DNA]</scope>
    <source>
        <strain evidence="2 3">RR4-40</strain>
    </source>
</reference>
<feature type="chain" id="PRO_5026309208" evidence="1">
    <location>
        <begin position="20"/>
        <end position="198"/>
    </location>
</feature>
<name>A0A6G6GIT2_9FLAO</name>
<dbReference type="KEGG" id="mgel:G5B37_02245"/>
<keyword evidence="3" id="KW-1185">Reference proteome</keyword>
<dbReference type="Proteomes" id="UP000505306">
    <property type="component" value="Chromosome"/>
</dbReference>
<evidence type="ECO:0000256" key="1">
    <source>
        <dbReference type="SAM" id="SignalP"/>
    </source>
</evidence>
<accession>A0A6G6GIT2</accession>
<evidence type="ECO:0000313" key="2">
    <source>
        <dbReference type="EMBL" id="QIE58424.1"/>
    </source>
</evidence>
<feature type="signal peptide" evidence="1">
    <location>
        <begin position="1"/>
        <end position="19"/>
    </location>
</feature>
<dbReference type="EMBL" id="CP049057">
    <property type="protein sequence ID" value="QIE58424.1"/>
    <property type="molecule type" value="Genomic_DNA"/>
</dbReference>
<evidence type="ECO:0000313" key="3">
    <source>
        <dbReference type="Proteomes" id="UP000505306"/>
    </source>
</evidence>
<dbReference type="RefSeq" id="WP_164678430.1">
    <property type="nucleotide sequence ID" value="NZ_CP049057.1"/>
</dbReference>
<protein>
    <submittedName>
        <fullName evidence="2">Uncharacterized protein</fullName>
    </submittedName>
</protein>
<organism evidence="2 3">
    <name type="scientific">Rasiella rasia</name>
    <dbReference type="NCBI Taxonomy" id="2744027"/>
    <lineage>
        <taxon>Bacteria</taxon>
        <taxon>Pseudomonadati</taxon>
        <taxon>Bacteroidota</taxon>
        <taxon>Flavobacteriia</taxon>
        <taxon>Flavobacteriales</taxon>
        <taxon>Flavobacteriaceae</taxon>
        <taxon>Rasiella</taxon>
    </lineage>
</organism>
<keyword evidence="1" id="KW-0732">Signal</keyword>
<gene>
    <name evidence="2" type="ORF">G5B37_02245</name>
</gene>